<dbReference type="InterPro" id="IPR003293">
    <property type="entry name" value="Nudix_hydrolase6-like"/>
</dbReference>
<sequence>QLWSFRRLYQVQTRQLRLLSATEDEHGGLFVDMQDPMDSHLFASSLRASLSHWTRLGKRGIWIKLPIRHYNLIEAAVKEGFWYHHAEPKYVMLAKWLPQDEPCALPANASHRVTVGAFVINDKKEVLVVQEKNGMLKGKGVWKFPTGTANQGEDICAAAVREVKEETGIETKFEQVLTFREHHKAFFQKSDLFFVCFLKPLSYNIKVQESEIEAAQWMPFQEYTAQSFVQRYELLRNMVKICKAKMDGRYSGFPAVPIKPSFKEGRDIIYFNNNQASNSNDGSTQ</sequence>
<evidence type="ECO:0000313" key="5">
    <source>
        <dbReference type="EnsemblPlants" id="AUR62021814-RA:cds"/>
    </source>
</evidence>
<evidence type="ECO:0000313" key="6">
    <source>
        <dbReference type="Proteomes" id="UP000596660"/>
    </source>
</evidence>
<proteinExistence type="inferred from homology"/>
<dbReference type="GO" id="GO:0035529">
    <property type="term" value="F:NADH pyrophosphatase activity"/>
    <property type="evidence" value="ECO:0007669"/>
    <property type="project" value="TreeGrafter"/>
</dbReference>
<dbReference type="PROSITE" id="PS51462">
    <property type="entry name" value="NUDIX"/>
    <property type="match status" value="1"/>
</dbReference>
<dbReference type="CDD" id="cd04670">
    <property type="entry name" value="NUDIX_ASFGF2_Nudt6"/>
    <property type="match status" value="1"/>
</dbReference>
<dbReference type="FunFam" id="3.40.630.30:FF:000016">
    <property type="entry name" value="nudix hydrolase 2"/>
    <property type="match status" value="1"/>
</dbReference>
<dbReference type="GO" id="GO:0046872">
    <property type="term" value="F:metal ion binding"/>
    <property type="evidence" value="ECO:0007669"/>
    <property type="project" value="UniProtKB-KW"/>
</dbReference>
<dbReference type="InterPro" id="IPR000086">
    <property type="entry name" value="NUDIX_hydrolase_dom"/>
</dbReference>
<reference evidence="5" key="2">
    <citation type="submission" date="2021-03" db="UniProtKB">
        <authorList>
            <consortium name="EnsemblPlants"/>
        </authorList>
    </citation>
    <scope>IDENTIFICATION</scope>
</reference>
<evidence type="ECO:0000256" key="3">
    <source>
        <dbReference type="ARBA" id="ARBA00022801"/>
    </source>
</evidence>
<comment type="similarity">
    <text evidence="1">Belongs to the Nudix hydrolase family.</text>
</comment>
<dbReference type="PROSITE" id="PS00893">
    <property type="entry name" value="NUDIX_BOX"/>
    <property type="match status" value="1"/>
</dbReference>
<dbReference type="Proteomes" id="UP000596660">
    <property type="component" value="Unplaced"/>
</dbReference>
<dbReference type="Gene3D" id="3.90.79.10">
    <property type="entry name" value="Nucleoside Triphosphate Pyrophosphohydrolase"/>
    <property type="match status" value="1"/>
</dbReference>
<dbReference type="AlphaFoldDB" id="A0A803M1I2"/>
<feature type="domain" description="Nudix hydrolase" evidence="4">
    <location>
        <begin position="110"/>
        <end position="242"/>
    </location>
</feature>
<evidence type="ECO:0000256" key="2">
    <source>
        <dbReference type="ARBA" id="ARBA00022723"/>
    </source>
</evidence>
<dbReference type="EnsemblPlants" id="AUR62021814-RA">
    <property type="protein sequence ID" value="AUR62021814-RA:cds"/>
    <property type="gene ID" value="AUR62021814"/>
</dbReference>
<dbReference type="Pfam" id="PF18290">
    <property type="entry name" value="Nudix_hydro"/>
    <property type="match status" value="1"/>
</dbReference>
<dbReference type="FunFam" id="3.90.79.10:FF:000015">
    <property type="entry name" value="Nudix hydrolase 8"/>
    <property type="match status" value="1"/>
</dbReference>
<gene>
    <name evidence="5" type="primary">LOC110731125</name>
</gene>
<name>A0A803M1I2_CHEQI</name>
<evidence type="ECO:0000256" key="1">
    <source>
        <dbReference type="ARBA" id="ARBA00005582"/>
    </source>
</evidence>
<dbReference type="OMA" id="ARWITLE"/>
<keyword evidence="2" id="KW-0479">Metal-binding</keyword>
<dbReference type="GO" id="GO:0051287">
    <property type="term" value="F:NAD binding"/>
    <property type="evidence" value="ECO:0007669"/>
    <property type="project" value="TreeGrafter"/>
</dbReference>
<dbReference type="Pfam" id="PF00293">
    <property type="entry name" value="NUDIX"/>
    <property type="match status" value="1"/>
</dbReference>
<keyword evidence="3" id="KW-0378">Hydrolase</keyword>
<dbReference type="Gramene" id="AUR62021814-RA">
    <property type="protein sequence ID" value="AUR62021814-RA:cds"/>
    <property type="gene ID" value="AUR62021814"/>
</dbReference>
<evidence type="ECO:0000259" key="4">
    <source>
        <dbReference type="PROSITE" id="PS51462"/>
    </source>
</evidence>
<dbReference type="PRINTS" id="PR01356">
    <property type="entry name" value="GFGPROTEIN"/>
</dbReference>
<dbReference type="InterPro" id="IPR015797">
    <property type="entry name" value="NUDIX_hydrolase-like_dom_sf"/>
</dbReference>
<organism evidence="5 6">
    <name type="scientific">Chenopodium quinoa</name>
    <name type="common">Quinoa</name>
    <dbReference type="NCBI Taxonomy" id="63459"/>
    <lineage>
        <taxon>Eukaryota</taxon>
        <taxon>Viridiplantae</taxon>
        <taxon>Streptophyta</taxon>
        <taxon>Embryophyta</taxon>
        <taxon>Tracheophyta</taxon>
        <taxon>Spermatophyta</taxon>
        <taxon>Magnoliopsida</taxon>
        <taxon>eudicotyledons</taxon>
        <taxon>Gunneridae</taxon>
        <taxon>Pentapetalae</taxon>
        <taxon>Caryophyllales</taxon>
        <taxon>Chenopodiaceae</taxon>
        <taxon>Chenopodioideae</taxon>
        <taxon>Atripliceae</taxon>
        <taxon>Chenopodium</taxon>
    </lineage>
</organism>
<keyword evidence="6" id="KW-1185">Reference proteome</keyword>
<dbReference type="SUPFAM" id="SSF55811">
    <property type="entry name" value="Nudix"/>
    <property type="match status" value="1"/>
</dbReference>
<dbReference type="PANTHER" id="PTHR13994">
    <property type="entry name" value="NUDIX HYDROLASE RELATED"/>
    <property type="match status" value="1"/>
</dbReference>
<dbReference type="PANTHER" id="PTHR13994:SF29">
    <property type="entry name" value="NUDIX HYDROLASE 2"/>
    <property type="match status" value="1"/>
</dbReference>
<protein>
    <recommendedName>
        <fullName evidence="4">Nudix hydrolase domain-containing protein</fullName>
    </recommendedName>
</protein>
<dbReference type="InterPro" id="IPR040618">
    <property type="entry name" value="Pre-Nudix"/>
</dbReference>
<dbReference type="GO" id="GO:0047631">
    <property type="term" value="F:ADP-ribose diphosphatase activity"/>
    <property type="evidence" value="ECO:0007669"/>
    <property type="project" value="TreeGrafter"/>
</dbReference>
<dbReference type="Gene3D" id="3.40.630.30">
    <property type="match status" value="1"/>
</dbReference>
<reference evidence="5" key="1">
    <citation type="journal article" date="2017" name="Nature">
        <title>The genome of Chenopodium quinoa.</title>
        <authorList>
            <person name="Jarvis D.E."/>
            <person name="Ho Y.S."/>
            <person name="Lightfoot D.J."/>
            <person name="Schmoeckel S.M."/>
            <person name="Li B."/>
            <person name="Borm T.J.A."/>
            <person name="Ohyanagi H."/>
            <person name="Mineta K."/>
            <person name="Michell C.T."/>
            <person name="Saber N."/>
            <person name="Kharbatia N.M."/>
            <person name="Rupper R.R."/>
            <person name="Sharp A.R."/>
            <person name="Dally N."/>
            <person name="Boughton B.A."/>
            <person name="Woo Y.H."/>
            <person name="Gao G."/>
            <person name="Schijlen E.G.W.M."/>
            <person name="Guo X."/>
            <person name="Momin A.A."/>
            <person name="Negrao S."/>
            <person name="Al-Babili S."/>
            <person name="Gehring C."/>
            <person name="Roessner U."/>
            <person name="Jung C."/>
            <person name="Murphy K."/>
            <person name="Arold S.T."/>
            <person name="Gojobori T."/>
            <person name="van der Linden C.G."/>
            <person name="van Loo E.N."/>
            <person name="Jellen E.N."/>
            <person name="Maughan P.J."/>
            <person name="Tester M."/>
        </authorList>
    </citation>
    <scope>NUCLEOTIDE SEQUENCE [LARGE SCALE GENOMIC DNA]</scope>
    <source>
        <strain evidence="5">cv. PI 614886</strain>
    </source>
</reference>
<dbReference type="InterPro" id="IPR020084">
    <property type="entry name" value="NUDIX_hydrolase_CS"/>
</dbReference>
<accession>A0A803M1I2</accession>